<name>A0A1U8BL13_NELNU</name>
<proteinExistence type="predicted"/>
<dbReference type="SUPFAM" id="SSF47473">
    <property type="entry name" value="EF-hand"/>
    <property type="match status" value="1"/>
</dbReference>
<dbReference type="PROSITE" id="PS50222">
    <property type="entry name" value="EF_HAND_2"/>
    <property type="match status" value="4"/>
</dbReference>
<evidence type="ECO:0000313" key="7">
    <source>
        <dbReference type="Proteomes" id="UP000189703"/>
    </source>
</evidence>
<sequence>MKLINLTPKHLFRTSKKSRSVSRSESDPQSFSSGTSSSSDSTMIQIKGGGGATPKSVLRSCSQEISGDWSDLSAANTHLEHLQAFKLIDRDGDGKVTIHELEGLLSRIGGEPPSKEEMLLMLTEIDQDGDGCISLEEFEAISSSLVPAALSDLREAFNVFDADRDGKISAEELLGVFSAIGDDRCTLEDCRRMIRSVDTNGDGFVCFEDFSRMMEGRIK</sequence>
<protein>
    <submittedName>
        <fullName evidence="8">Probable calcium-binding protein CML36</fullName>
    </submittedName>
</protein>
<dbReference type="InterPro" id="IPR018247">
    <property type="entry name" value="EF_Hand_1_Ca_BS"/>
</dbReference>
<dbReference type="GeneID" id="104612003"/>
<feature type="region of interest" description="Disordered" evidence="5">
    <location>
        <begin position="14"/>
        <end position="57"/>
    </location>
</feature>
<dbReference type="KEGG" id="nnu:104612003"/>
<evidence type="ECO:0000259" key="6">
    <source>
        <dbReference type="PROSITE" id="PS50222"/>
    </source>
</evidence>
<keyword evidence="7" id="KW-1185">Reference proteome</keyword>
<reference evidence="8" key="1">
    <citation type="submission" date="2025-08" db="UniProtKB">
        <authorList>
            <consortium name="RefSeq"/>
        </authorList>
    </citation>
    <scope>IDENTIFICATION</scope>
</reference>
<dbReference type="Proteomes" id="UP000189703">
    <property type="component" value="Unplaced"/>
</dbReference>
<evidence type="ECO:0000256" key="1">
    <source>
        <dbReference type="ARBA" id="ARBA00003291"/>
    </source>
</evidence>
<dbReference type="GO" id="GO:0005509">
    <property type="term" value="F:calcium ion binding"/>
    <property type="evidence" value="ECO:0000318"/>
    <property type="project" value="GO_Central"/>
</dbReference>
<evidence type="ECO:0000313" key="8">
    <source>
        <dbReference type="RefSeq" id="XP_010277607.1"/>
    </source>
</evidence>
<gene>
    <name evidence="8" type="primary">LOC104612003</name>
</gene>
<dbReference type="InterPro" id="IPR039647">
    <property type="entry name" value="EF_hand_pair_protein_CML-like"/>
</dbReference>
<dbReference type="InterPro" id="IPR011992">
    <property type="entry name" value="EF-hand-dom_pair"/>
</dbReference>
<evidence type="ECO:0000256" key="2">
    <source>
        <dbReference type="ARBA" id="ARBA00022723"/>
    </source>
</evidence>
<dbReference type="PANTHER" id="PTHR10891">
    <property type="entry name" value="EF-HAND CALCIUM-BINDING DOMAIN CONTAINING PROTEIN"/>
    <property type="match status" value="1"/>
</dbReference>
<organism evidence="7 8">
    <name type="scientific">Nelumbo nucifera</name>
    <name type="common">Sacred lotus</name>
    <dbReference type="NCBI Taxonomy" id="4432"/>
    <lineage>
        <taxon>Eukaryota</taxon>
        <taxon>Viridiplantae</taxon>
        <taxon>Streptophyta</taxon>
        <taxon>Embryophyta</taxon>
        <taxon>Tracheophyta</taxon>
        <taxon>Spermatophyta</taxon>
        <taxon>Magnoliopsida</taxon>
        <taxon>Proteales</taxon>
        <taxon>Nelumbonaceae</taxon>
        <taxon>Nelumbo</taxon>
    </lineage>
</organism>
<comment type="function">
    <text evidence="1">Potential calcium sensor.</text>
</comment>
<dbReference type="SMART" id="SM00054">
    <property type="entry name" value="EFh"/>
    <property type="match status" value="4"/>
</dbReference>
<evidence type="ECO:0000256" key="3">
    <source>
        <dbReference type="ARBA" id="ARBA00022737"/>
    </source>
</evidence>
<dbReference type="InterPro" id="IPR002048">
    <property type="entry name" value="EF_hand_dom"/>
</dbReference>
<feature type="domain" description="EF-hand" evidence="6">
    <location>
        <begin position="148"/>
        <end position="183"/>
    </location>
</feature>
<evidence type="ECO:0000256" key="5">
    <source>
        <dbReference type="SAM" id="MobiDB-lite"/>
    </source>
</evidence>
<keyword evidence="2" id="KW-0479">Metal-binding</keyword>
<dbReference type="FunFam" id="1.10.238.10:FF:000089">
    <property type="entry name" value="calmodulin-like protein 3"/>
    <property type="match status" value="1"/>
</dbReference>
<dbReference type="Gene3D" id="1.10.238.10">
    <property type="entry name" value="EF-hand"/>
    <property type="match status" value="2"/>
</dbReference>
<evidence type="ECO:0000256" key="4">
    <source>
        <dbReference type="ARBA" id="ARBA00022837"/>
    </source>
</evidence>
<dbReference type="OMA" id="CMRMIAT"/>
<feature type="domain" description="EF-hand" evidence="6">
    <location>
        <begin position="113"/>
        <end position="147"/>
    </location>
</feature>
<feature type="compositionally biased region" description="Low complexity" evidence="5">
    <location>
        <begin position="21"/>
        <end position="41"/>
    </location>
</feature>
<dbReference type="AlphaFoldDB" id="A0A1U8BL13"/>
<dbReference type="InParanoid" id="A0A1U8BL13"/>
<feature type="domain" description="EF-hand" evidence="6">
    <location>
        <begin position="185"/>
        <end position="219"/>
    </location>
</feature>
<dbReference type="FunCoup" id="A0A1U8BL13">
    <property type="interactions" value="272"/>
</dbReference>
<dbReference type="STRING" id="4432.A0A1U8BL13"/>
<dbReference type="CDD" id="cd00051">
    <property type="entry name" value="EFh"/>
    <property type="match status" value="1"/>
</dbReference>
<accession>A0A1U8BL13</accession>
<dbReference type="OrthoDB" id="26525at2759"/>
<keyword evidence="3" id="KW-0677">Repeat</keyword>
<dbReference type="Pfam" id="PF13499">
    <property type="entry name" value="EF-hand_7"/>
    <property type="match status" value="2"/>
</dbReference>
<dbReference type="RefSeq" id="XP_010277607.1">
    <property type="nucleotide sequence ID" value="XM_010279305.2"/>
</dbReference>
<keyword evidence="4" id="KW-0106">Calcium</keyword>
<feature type="domain" description="EF-hand" evidence="6">
    <location>
        <begin position="76"/>
        <end position="111"/>
    </location>
</feature>
<dbReference type="eggNOG" id="KOG0027">
    <property type="taxonomic scope" value="Eukaryota"/>
</dbReference>
<dbReference type="PROSITE" id="PS00018">
    <property type="entry name" value="EF_HAND_1"/>
    <property type="match status" value="3"/>
</dbReference>